<feature type="binding site" evidence="8">
    <location>
        <position position="125"/>
    </location>
    <ligand>
        <name>Mg(2+)</name>
        <dbReference type="ChEBI" id="CHEBI:18420"/>
    </ligand>
</feature>
<dbReference type="PANTHER" id="PTHR31609:SF1">
    <property type="entry name" value="CARBOHYDRATE DEACETYLASE"/>
    <property type="match status" value="1"/>
</dbReference>
<dbReference type="SUPFAM" id="SSF88713">
    <property type="entry name" value="Glycoside hydrolase/deacetylase"/>
    <property type="match status" value="1"/>
</dbReference>
<keyword evidence="3 8" id="KW-0378">Hydrolase</keyword>
<dbReference type="GO" id="GO:0019213">
    <property type="term" value="F:deacetylase activity"/>
    <property type="evidence" value="ECO:0007669"/>
    <property type="project" value="TreeGrafter"/>
</dbReference>
<dbReference type="RefSeq" id="WP_229222813.1">
    <property type="nucleotide sequence ID" value="NZ_JAWJAC010000006.1"/>
</dbReference>
<protein>
    <recommendedName>
        <fullName evidence="8">Chitooligosaccharide deacetylase</fullName>
        <shortName evidence="8">COD</shortName>
        <ecNumber evidence="8">3.5.1.105</ecNumber>
    </recommendedName>
    <alternativeName>
        <fullName evidence="8">Chitin disaccharide deacetylase</fullName>
    </alternativeName>
    <alternativeName>
        <fullName evidence="8">Chitobiose deacetylase</fullName>
    </alternativeName>
    <alternativeName>
        <fullName evidence="8">Chitobiose-6P deacetylase</fullName>
    </alternativeName>
    <alternativeName>
        <fullName evidence="8">Chitotriose deacetylase</fullName>
    </alternativeName>
    <alternativeName>
        <fullName evidence="8">Chitotriose-6P deacetylase</fullName>
    </alternativeName>
</protein>
<dbReference type="CDD" id="cd10803">
    <property type="entry name" value="YdjC_EF3048_like"/>
    <property type="match status" value="1"/>
</dbReference>
<dbReference type="GO" id="GO:0036311">
    <property type="term" value="F:chitin disaccharide deacetylase activity"/>
    <property type="evidence" value="ECO:0007669"/>
    <property type="project" value="UniProtKB-UniRule"/>
</dbReference>
<comment type="caution">
    <text evidence="9">The sequence shown here is derived from an EMBL/GenBank/DDBJ whole genome shotgun (WGS) entry which is preliminary data.</text>
</comment>
<dbReference type="GO" id="GO:0046872">
    <property type="term" value="F:metal ion binding"/>
    <property type="evidence" value="ECO:0007669"/>
    <property type="project" value="UniProtKB-KW"/>
</dbReference>
<comment type="similarity">
    <text evidence="8">Belongs to the YdjC deacetylase family. ChbG subfamily.</text>
</comment>
<evidence type="ECO:0000256" key="5">
    <source>
        <dbReference type="ARBA" id="ARBA00023024"/>
    </source>
</evidence>
<comment type="cofactor">
    <cofactor evidence="1 8">
        <name>Mg(2+)</name>
        <dbReference type="ChEBI" id="CHEBI:18420"/>
    </cofactor>
</comment>
<dbReference type="Pfam" id="PF04794">
    <property type="entry name" value="YdjC"/>
    <property type="match status" value="1"/>
</dbReference>
<dbReference type="PANTHER" id="PTHR31609">
    <property type="entry name" value="YDJC DEACETYLASE FAMILY MEMBER"/>
    <property type="match status" value="1"/>
</dbReference>
<dbReference type="EC" id="3.5.1.105" evidence="8"/>
<evidence type="ECO:0000256" key="7">
    <source>
        <dbReference type="ARBA" id="ARBA00023326"/>
    </source>
</evidence>
<dbReference type="GO" id="GO:0006032">
    <property type="term" value="P:chitin catabolic process"/>
    <property type="evidence" value="ECO:0007669"/>
    <property type="project" value="UniProtKB-KW"/>
</dbReference>
<keyword evidence="6 8" id="KW-0119">Carbohydrate metabolism</keyword>
<dbReference type="InterPro" id="IPR022948">
    <property type="entry name" value="COD_ChbG_bac"/>
</dbReference>
<sequence length="252" mass="27339">MRKLLIVNADDFGLSRGQNYGIVEACRNGVVTSTTALVNGAAVDHAVALRAQIPALAVGLHFTLTLGKPVGNTPSLTREGLLGKGIWDMAAQGSLPLEEIADELACQYARFIALFGEPPSHIDSHHHVHMIAAIFPLVAAFAHEKGIPLRVDRDDARRLGIETNEVRSTSGFSSAFYGDEISPSLFVSILDAALQRGDSSLEIMSHPAFVDKALMTSKYCYPRLDELDVLTQPSLKEAIAERAFRLATFRDL</sequence>
<feature type="binding site" evidence="8">
    <location>
        <position position="61"/>
    </location>
    <ligand>
        <name>Mg(2+)</name>
        <dbReference type="ChEBI" id="CHEBI:18420"/>
    </ligand>
</feature>
<dbReference type="Gene3D" id="3.20.20.370">
    <property type="entry name" value="Glycoside hydrolase/deacetylase"/>
    <property type="match status" value="1"/>
</dbReference>
<reference evidence="9 10" key="1">
    <citation type="submission" date="2023-10" db="EMBL/GenBank/DDBJ databases">
        <title>Phytobacter spp. The emergence of a new genus of hospital-origin enterobacteria encoding carbapenemases in Argentina.</title>
        <authorList>
            <person name="Vay C."/>
            <person name="Almuzara M."/>
            <person name="Traglia G.M."/>
            <person name="Campos J."/>
        </authorList>
    </citation>
    <scope>NUCLEOTIDE SEQUENCE [LARGE SCALE GENOMIC DNA]</scope>
    <source>
        <strain evidence="9 10">CVMA36</strain>
    </source>
</reference>
<dbReference type="InterPro" id="IPR011330">
    <property type="entry name" value="Glyco_hydro/deAcase_b/a-brl"/>
</dbReference>
<dbReference type="EMBL" id="JAWJAC010000006">
    <property type="protein sequence ID" value="MDV2863121.1"/>
    <property type="molecule type" value="Genomic_DNA"/>
</dbReference>
<comment type="subcellular location">
    <subcellularLocation>
        <location evidence="8">Cytoplasm</location>
    </subcellularLocation>
</comment>
<evidence type="ECO:0000256" key="3">
    <source>
        <dbReference type="ARBA" id="ARBA00022801"/>
    </source>
</evidence>
<comment type="function">
    <text evidence="8">Involved in the degradation of chitin. ChbG is essential for growth on the acetylated chitooligosaccharides chitobiose and chitotriose but is dispensable for growth on cellobiose and chitosan dimer, the deacetylated form of chitobiose. Deacetylation of chitobiose-6-P and chitotriose-6-P is necessary for both the activation of the chb promoter by the regulatory protein ChbR and the hydrolysis of phosphorylated beta-glucosides by the phospho-beta-glucosidase ChbF. Catalyzes the removal of only one acetyl group from chitobiose-6-P to yield monoacetylchitobiose-6-P, the inducer of ChbR and the substrate of ChbF.</text>
</comment>
<name>A0AB35RNE2_9ENTR</name>
<comment type="pathway">
    <text evidence="8">Glycan degradation; chitin degradation.</text>
</comment>
<proteinExistence type="inferred from homology"/>
<evidence type="ECO:0000313" key="9">
    <source>
        <dbReference type="EMBL" id="MDV2863121.1"/>
    </source>
</evidence>
<evidence type="ECO:0000256" key="8">
    <source>
        <dbReference type="HAMAP-Rule" id="MF_01246"/>
    </source>
</evidence>
<evidence type="ECO:0000256" key="2">
    <source>
        <dbReference type="ARBA" id="ARBA00022723"/>
    </source>
</evidence>
<evidence type="ECO:0000256" key="4">
    <source>
        <dbReference type="ARBA" id="ARBA00022842"/>
    </source>
</evidence>
<dbReference type="HAMAP" id="MF_01246">
    <property type="entry name" value="COD"/>
    <property type="match status" value="1"/>
</dbReference>
<keyword evidence="8" id="KW-0963">Cytoplasm</keyword>
<dbReference type="GO" id="GO:0000272">
    <property type="term" value="P:polysaccharide catabolic process"/>
    <property type="evidence" value="ECO:0007669"/>
    <property type="project" value="UniProtKB-UniRule"/>
</dbReference>
<dbReference type="GO" id="GO:0052777">
    <property type="term" value="P:diacetylchitobiose catabolic process"/>
    <property type="evidence" value="ECO:0007669"/>
    <property type="project" value="UniProtKB-UniRule"/>
</dbReference>
<evidence type="ECO:0000256" key="6">
    <source>
        <dbReference type="ARBA" id="ARBA00023277"/>
    </source>
</evidence>
<comment type="catalytic activity">
    <reaction evidence="8">
        <text>N,N'-diacetylchitobiose + H2O = N-acetyl-beta-D-glucosaminyl-(1-&gt;4)-D-glucosamine + acetate</text>
        <dbReference type="Rhea" id="RHEA:27469"/>
        <dbReference type="ChEBI" id="CHEBI:15377"/>
        <dbReference type="ChEBI" id="CHEBI:28681"/>
        <dbReference type="ChEBI" id="CHEBI:30089"/>
        <dbReference type="ChEBI" id="CHEBI:59910"/>
        <dbReference type="EC" id="3.5.1.105"/>
    </reaction>
</comment>
<dbReference type="AlphaFoldDB" id="A0AB35RNE2"/>
<keyword evidence="5 8" id="KW-0146">Chitin degradation</keyword>
<dbReference type="InterPro" id="IPR006879">
    <property type="entry name" value="YdjC-like"/>
</dbReference>
<dbReference type="Proteomes" id="UP001286589">
    <property type="component" value="Unassembled WGS sequence"/>
</dbReference>
<keyword evidence="7 8" id="KW-0624">Polysaccharide degradation</keyword>
<keyword evidence="4 8" id="KW-0460">Magnesium</keyword>
<dbReference type="GO" id="GO:0005737">
    <property type="term" value="C:cytoplasm"/>
    <property type="evidence" value="ECO:0007669"/>
    <property type="project" value="UniProtKB-SubCell"/>
</dbReference>
<gene>
    <name evidence="8 9" type="primary">chbG</name>
    <name evidence="9" type="ORF">R0H02_11670</name>
</gene>
<accession>A0AB35RNE2</accession>
<keyword evidence="2 8" id="KW-0479">Metal-binding</keyword>
<comment type="subunit">
    <text evidence="8">Homodimer.</text>
</comment>
<evidence type="ECO:0000256" key="1">
    <source>
        <dbReference type="ARBA" id="ARBA00001946"/>
    </source>
</evidence>
<dbReference type="NCBIfam" id="NF002559">
    <property type="entry name" value="PRK02134.1"/>
    <property type="match status" value="1"/>
</dbReference>
<evidence type="ECO:0000313" key="10">
    <source>
        <dbReference type="Proteomes" id="UP001286589"/>
    </source>
</evidence>
<organism evidence="9 10">
    <name type="scientific">Phytobacter ursingii</name>
    <dbReference type="NCBI Taxonomy" id="1972431"/>
    <lineage>
        <taxon>Bacteria</taxon>
        <taxon>Pseudomonadati</taxon>
        <taxon>Pseudomonadota</taxon>
        <taxon>Gammaproteobacteria</taxon>
        <taxon>Enterobacterales</taxon>
        <taxon>Enterobacteriaceae</taxon>
        <taxon>Phytobacter</taxon>
    </lineage>
</organism>
<keyword evidence="10" id="KW-1185">Reference proteome</keyword>
<comment type="catalytic activity">
    <reaction evidence="8">
        <text>diacetylchitobiose-6'-phosphate + H2O = N'-monoacetylchitobiose-6'-phosphate + acetate</text>
        <dbReference type="Rhea" id="RHEA:35083"/>
        <dbReference type="ChEBI" id="CHEBI:15377"/>
        <dbReference type="ChEBI" id="CHEBI:30089"/>
        <dbReference type="ChEBI" id="CHEBI:64883"/>
        <dbReference type="ChEBI" id="CHEBI:71315"/>
    </reaction>
</comment>